<comment type="caution">
    <text evidence="2">The sequence shown here is derived from an EMBL/GenBank/DDBJ whole genome shotgun (WGS) entry which is preliminary data.</text>
</comment>
<evidence type="ECO:0000313" key="2">
    <source>
        <dbReference type="EMBL" id="KAH7375278.1"/>
    </source>
</evidence>
<organism evidence="2 3">
    <name type="scientific">Plectosphaerella cucumerina</name>
    <dbReference type="NCBI Taxonomy" id="40658"/>
    <lineage>
        <taxon>Eukaryota</taxon>
        <taxon>Fungi</taxon>
        <taxon>Dikarya</taxon>
        <taxon>Ascomycota</taxon>
        <taxon>Pezizomycotina</taxon>
        <taxon>Sordariomycetes</taxon>
        <taxon>Hypocreomycetidae</taxon>
        <taxon>Glomerellales</taxon>
        <taxon>Plectosphaerellaceae</taxon>
        <taxon>Plectosphaerella</taxon>
    </lineage>
</organism>
<dbReference type="OrthoDB" id="2103031at2759"/>
<dbReference type="AlphaFoldDB" id="A0A8K0TN18"/>
<gene>
    <name evidence="2" type="ORF">B0T11DRAFT_270016</name>
</gene>
<sequence>MGWFDSLWPSAKSSDPLGSIDPKVRDFLQRESPIKYEARVDAEAKAAQANPEAAAAAAAATAATQQTDDKPVVPKESLFQDGRYAHLWKGYRSQGEVENENKTDHEKLMDVLEGFKDRKQLIAQAALENCAIQQDEWINCMKHGDWEDRLQMCRKQVQRFERCYTMQNRFLKALGYRAELGRSQQVEDDIQMHADSLYTKMLEQEQRNKDAKEKGLPVADLGKLYPRPANEIEPGVELRKQWDEQIAKLPVEERAAEEAALRADFQAKAAVAKDVQKLWDEQAAERKAREEQGKTTIKDRVTDIFRIK</sequence>
<proteinExistence type="predicted"/>
<dbReference type="EMBL" id="JAGPXD010000001">
    <property type="protein sequence ID" value="KAH7375278.1"/>
    <property type="molecule type" value="Genomic_DNA"/>
</dbReference>
<protein>
    <recommendedName>
        <fullName evidence="4">Autophagy protein</fullName>
    </recommendedName>
</protein>
<evidence type="ECO:0000256" key="1">
    <source>
        <dbReference type="SAM" id="MobiDB-lite"/>
    </source>
</evidence>
<keyword evidence="3" id="KW-1185">Reference proteome</keyword>
<reference evidence="2" key="1">
    <citation type="journal article" date="2021" name="Nat. Commun.">
        <title>Genetic determinants of endophytism in the Arabidopsis root mycobiome.</title>
        <authorList>
            <person name="Mesny F."/>
            <person name="Miyauchi S."/>
            <person name="Thiergart T."/>
            <person name="Pickel B."/>
            <person name="Atanasova L."/>
            <person name="Karlsson M."/>
            <person name="Huettel B."/>
            <person name="Barry K.W."/>
            <person name="Haridas S."/>
            <person name="Chen C."/>
            <person name="Bauer D."/>
            <person name="Andreopoulos W."/>
            <person name="Pangilinan J."/>
            <person name="LaButti K."/>
            <person name="Riley R."/>
            <person name="Lipzen A."/>
            <person name="Clum A."/>
            <person name="Drula E."/>
            <person name="Henrissat B."/>
            <person name="Kohler A."/>
            <person name="Grigoriev I.V."/>
            <person name="Martin F.M."/>
            <person name="Hacquard S."/>
        </authorList>
    </citation>
    <scope>NUCLEOTIDE SEQUENCE</scope>
    <source>
        <strain evidence="2">MPI-CAGE-AT-0016</strain>
    </source>
</reference>
<evidence type="ECO:0008006" key="4">
    <source>
        <dbReference type="Google" id="ProtNLM"/>
    </source>
</evidence>
<accession>A0A8K0TN18</accession>
<dbReference type="Proteomes" id="UP000813385">
    <property type="component" value="Unassembled WGS sequence"/>
</dbReference>
<evidence type="ECO:0000313" key="3">
    <source>
        <dbReference type="Proteomes" id="UP000813385"/>
    </source>
</evidence>
<feature type="region of interest" description="Disordered" evidence="1">
    <location>
        <begin position="1"/>
        <end position="24"/>
    </location>
</feature>
<name>A0A8K0TN18_9PEZI</name>